<evidence type="ECO:0000313" key="6">
    <source>
        <dbReference type="Proteomes" id="UP000237350"/>
    </source>
</evidence>
<evidence type="ECO:0000313" key="5">
    <source>
        <dbReference type="EMBL" id="POR03564.1"/>
    </source>
</evidence>
<dbReference type="AlphaFoldDB" id="A0A2S4JVM7"/>
<sequence>MRTKKSLFVCVVLSLVLLAPVFGGGQQEGVPGVTEDTIRVGSTMALSGPVAAIGGPMAEGLRAWIAHVNNAGGIHGRQIDLRIQDDQFNPANTASLTRRLVERDRVFAMVGSLGTPCVLAIMDYLNDRGVPFVYQGAGATQLAVPPKQYVFPFQPNYLLEGNVMATYMVEELGLTRLGMVYRNADDGQDAYNSARETIEKAYPNAKLVEAISVDPYSSDFSTAIRRLQAADVEGIMLVTFNPQTPAFLQQAYEFGLTDPVILGSYANADASVVAAAGPDAGEGFQVMAWVAADLTDPDFPPWKIYQDFVGRADAIPNAFAVAGMIAGELFTEGLERAGRDLTREALVEAMESMDNWQGQLVPGATYHPFGDGTDVTSRLGIQAMYVLEVQNGGLAPVSQWIQYRDLD</sequence>
<dbReference type="PANTHER" id="PTHR47235:SF1">
    <property type="entry name" value="BLR6548 PROTEIN"/>
    <property type="match status" value="1"/>
</dbReference>
<name>A0A2S4JVM7_9SPIO</name>
<feature type="chain" id="PRO_5015670427" description="Leucine-binding protein domain-containing protein" evidence="3">
    <location>
        <begin position="24"/>
        <end position="407"/>
    </location>
</feature>
<dbReference type="SUPFAM" id="SSF53822">
    <property type="entry name" value="Periplasmic binding protein-like I"/>
    <property type="match status" value="1"/>
</dbReference>
<comment type="caution">
    <text evidence="5">The sequence shown here is derived from an EMBL/GenBank/DDBJ whole genome shotgun (WGS) entry which is preliminary data.</text>
</comment>
<evidence type="ECO:0000259" key="4">
    <source>
        <dbReference type="Pfam" id="PF13458"/>
    </source>
</evidence>
<dbReference type="Pfam" id="PF13458">
    <property type="entry name" value="Peripla_BP_6"/>
    <property type="match status" value="1"/>
</dbReference>
<comment type="similarity">
    <text evidence="1">Belongs to the leucine-binding protein family.</text>
</comment>
<dbReference type="Proteomes" id="UP000237350">
    <property type="component" value="Unassembled WGS sequence"/>
</dbReference>
<accession>A0A2S4JVM7</accession>
<dbReference type="EMBL" id="LPWH01000053">
    <property type="protein sequence ID" value="POR03564.1"/>
    <property type="molecule type" value="Genomic_DNA"/>
</dbReference>
<dbReference type="InterPro" id="IPR028082">
    <property type="entry name" value="Peripla_BP_I"/>
</dbReference>
<protein>
    <recommendedName>
        <fullName evidence="4">Leucine-binding protein domain-containing protein</fullName>
    </recommendedName>
</protein>
<evidence type="ECO:0000256" key="3">
    <source>
        <dbReference type="SAM" id="SignalP"/>
    </source>
</evidence>
<dbReference type="Gene3D" id="3.40.50.2300">
    <property type="match status" value="2"/>
</dbReference>
<gene>
    <name evidence="5" type="ORF">AU468_05230</name>
</gene>
<evidence type="ECO:0000256" key="2">
    <source>
        <dbReference type="ARBA" id="ARBA00022729"/>
    </source>
</evidence>
<proteinExistence type="inferred from homology"/>
<dbReference type="InterPro" id="IPR028081">
    <property type="entry name" value="Leu-bd"/>
</dbReference>
<organism evidence="5 6">
    <name type="scientific">Alkalispirochaeta sphaeroplastigenens</name>
    <dbReference type="NCBI Taxonomy" id="1187066"/>
    <lineage>
        <taxon>Bacteria</taxon>
        <taxon>Pseudomonadati</taxon>
        <taxon>Spirochaetota</taxon>
        <taxon>Spirochaetia</taxon>
        <taxon>Spirochaetales</taxon>
        <taxon>Spirochaetaceae</taxon>
        <taxon>Alkalispirochaeta</taxon>
    </lineage>
</organism>
<keyword evidence="2 3" id="KW-0732">Signal</keyword>
<keyword evidence="6" id="KW-1185">Reference proteome</keyword>
<reference evidence="6" key="1">
    <citation type="submission" date="2015-12" db="EMBL/GenBank/DDBJ databases">
        <authorList>
            <person name="Lodha T.D."/>
            <person name="Chintalapati S."/>
            <person name="Chintalapati V.R."/>
            <person name="Sravanthi T."/>
        </authorList>
    </citation>
    <scope>NUCLEOTIDE SEQUENCE [LARGE SCALE GENOMIC DNA]</scope>
    <source>
        <strain evidence="6">JC133</strain>
    </source>
</reference>
<dbReference type="RefSeq" id="WP_018526929.1">
    <property type="nucleotide sequence ID" value="NZ_LPWH01000053.1"/>
</dbReference>
<feature type="domain" description="Leucine-binding protein" evidence="4">
    <location>
        <begin position="37"/>
        <end position="392"/>
    </location>
</feature>
<feature type="signal peptide" evidence="3">
    <location>
        <begin position="1"/>
        <end position="23"/>
    </location>
</feature>
<dbReference type="CDD" id="cd06343">
    <property type="entry name" value="PBP1_ABC_ligand_binding-like"/>
    <property type="match status" value="1"/>
</dbReference>
<evidence type="ECO:0000256" key="1">
    <source>
        <dbReference type="ARBA" id="ARBA00010062"/>
    </source>
</evidence>
<dbReference type="PANTHER" id="PTHR47235">
    <property type="entry name" value="BLR6548 PROTEIN"/>
    <property type="match status" value="1"/>
</dbReference>